<evidence type="ECO:0000256" key="3">
    <source>
        <dbReference type="ARBA" id="ARBA00022606"/>
    </source>
</evidence>
<dbReference type="GO" id="GO:0005549">
    <property type="term" value="F:odorant binding"/>
    <property type="evidence" value="ECO:0007669"/>
    <property type="project" value="InterPro"/>
</dbReference>
<organism evidence="11 12">
    <name type="scientific">Aromia moschata</name>
    <dbReference type="NCBI Taxonomy" id="1265417"/>
    <lineage>
        <taxon>Eukaryota</taxon>
        <taxon>Metazoa</taxon>
        <taxon>Ecdysozoa</taxon>
        <taxon>Arthropoda</taxon>
        <taxon>Hexapoda</taxon>
        <taxon>Insecta</taxon>
        <taxon>Pterygota</taxon>
        <taxon>Neoptera</taxon>
        <taxon>Endopterygota</taxon>
        <taxon>Coleoptera</taxon>
        <taxon>Polyphaga</taxon>
        <taxon>Cucujiformia</taxon>
        <taxon>Chrysomeloidea</taxon>
        <taxon>Cerambycidae</taxon>
        <taxon>Cerambycinae</taxon>
        <taxon>Callichromatini</taxon>
        <taxon>Aromia</taxon>
    </lineage>
</organism>
<dbReference type="PANTHER" id="PTHR21137:SF35">
    <property type="entry name" value="ODORANT RECEPTOR 19A-RELATED"/>
    <property type="match status" value="1"/>
</dbReference>
<keyword evidence="5" id="KW-0552">Olfaction</keyword>
<evidence type="ECO:0000256" key="2">
    <source>
        <dbReference type="ARBA" id="ARBA00022475"/>
    </source>
</evidence>
<evidence type="ECO:0000256" key="9">
    <source>
        <dbReference type="ARBA" id="ARBA00023224"/>
    </source>
</evidence>
<evidence type="ECO:0000256" key="5">
    <source>
        <dbReference type="ARBA" id="ARBA00022725"/>
    </source>
</evidence>
<accession>A0AAV8Y5Z6</accession>
<keyword evidence="12" id="KW-1185">Reference proteome</keyword>
<sequence>SLKTDITGVAAFNMSSNVKLRYFKKHLKWLKILGIDIEPVENVWYARIYRAYAVTLLSYLYLYSFLELIDIIQSPDFNSMTFGLSYFVTHIIGGAKITILALKKTRFRQMFLKLESGFFAPNMERGGDEEFRLVKAAVRRTNIHADLFNTFVWLIIGIRVLYAVFDKGAVATYYDKGLNITVSRQIRTLPYKAWSPVDLNESPAYEIMFAIQTSCLLLYGFYIGFLDSIVYGMMIHMNTQYLLLRHLLSRYVSIAKKIALNNRENVQDELSESIKLPEGIEKTIILGGPLQKIIKRIVHYSAEYHIEILKYCDQIESEFSYLMLLQFLCSLYILCFQLYQLSLVTNYLSFDSISMCLYLFLMSYQLICYCWYGNEVVVQSSEFSSYLNNTEWLSFNDSTRKSLLLMMMRSQRPTIFTAGKFAILSMETYITVGAFGK</sequence>
<evidence type="ECO:0008006" key="13">
    <source>
        <dbReference type="Google" id="ProtNLM"/>
    </source>
</evidence>
<dbReference type="PANTHER" id="PTHR21137">
    <property type="entry name" value="ODORANT RECEPTOR"/>
    <property type="match status" value="1"/>
</dbReference>
<keyword evidence="4 10" id="KW-0812">Transmembrane</keyword>
<evidence type="ECO:0000256" key="8">
    <source>
        <dbReference type="ARBA" id="ARBA00023170"/>
    </source>
</evidence>
<evidence type="ECO:0000256" key="6">
    <source>
        <dbReference type="ARBA" id="ARBA00022989"/>
    </source>
</evidence>
<keyword evidence="2" id="KW-1003">Cell membrane</keyword>
<evidence type="ECO:0000256" key="4">
    <source>
        <dbReference type="ARBA" id="ARBA00022692"/>
    </source>
</evidence>
<evidence type="ECO:0000313" key="11">
    <source>
        <dbReference type="EMBL" id="KAJ8946505.1"/>
    </source>
</evidence>
<feature type="non-terminal residue" evidence="11">
    <location>
        <position position="1"/>
    </location>
</feature>
<keyword evidence="6 10" id="KW-1133">Transmembrane helix</keyword>
<proteinExistence type="predicted"/>
<dbReference type="InterPro" id="IPR004117">
    <property type="entry name" value="7tm6_olfct_rcpt"/>
</dbReference>
<feature type="transmembrane region" description="Helical" evidence="10">
    <location>
        <begin position="84"/>
        <end position="102"/>
    </location>
</feature>
<keyword evidence="3" id="KW-0716">Sensory transduction</keyword>
<comment type="caution">
    <text evidence="11">The sequence shown here is derived from an EMBL/GenBank/DDBJ whole genome shotgun (WGS) entry which is preliminary data.</text>
</comment>
<keyword evidence="9" id="KW-0807">Transducer</keyword>
<gene>
    <name evidence="11" type="ORF">NQ318_004640</name>
</gene>
<evidence type="ECO:0000256" key="10">
    <source>
        <dbReference type="SAM" id="Phobius"/>
    </source>
</evidence>
<feature type="transmembrane region" description="Helical" evidence="10">
    <location>
        <begin position="51"/>
        <end position="72"/>
    </location>
</feature>
<feature type="transmembrane region" description="Helical" evidence="10">
    <location>
        <begin position="352"/>
        <end position="372"/>
    </location>
</feature>
<feature type="transmembrane region" description="Helical" evidence="10">
    <location>
        <begin position="147"/>
        <end position="165"/>
    </location>
</feature>
<reference evidence="11" key="1">
    <citation type="journal article" date="2023" name="Insect Mol. Biol.">
        <title>Genome sequencing provides insights into the evolution of gene families encoding plant cell wall-degrading enzymes in longhorned beetles.</title>
        <authorList>
            <person name="Shin N.R."/>
            <person name="Okamura Y."/>
            <person name="Kirsch R."/>
            <person name="Pauchet Y."/>
        </authorList>
    </citation>
    <scope>NUCLEOTIDE SEQUENCE</scope>
    <source>
        <strain evidence="11">AMC_N1</strain>
    </source>
</reference>
<dbReference type="EMBL" id="JAPWTK010000183">
    <property type="protein sequence ID" value="KAJ8946505.1"/>
    <property type="molecule type" value="Genomic_DNA"/>
</dbReference>
<dbReference type="Proteomes" id="UP001162162">
    <property type="component" value="Unassembled WGS sequence"/>
</dbReference>
<dbReference type="GO" id="GO:0005886">
    <property type="term" value="C:plasma membrane"/>
    <property type="evidence" value="ECO:0007669"/>
    <property type="project" value="UniProtKB-SubCell"/>
</dbReference>
<comment type="subcellular location">
    <subcellularLocation>
        <location evidence="1">Cell membrane</location>
        <topology evidence="1">Multi-pass membrane protein</topology>
    </subcellularLocation>
</comment>
<dbReference type="GO" id="GO:0004984">
    <property type="term" value="F:olfactory receptor activity"/>
    <property type="evidence" value="ECO:0007669"/>
    <property type="project" value="InterPro"/>
</dbReference>
<keyword evidence="7 10" id="KW-0472">Membrane</keyword>
<evidence type="ECO:0000256" key="1">
    <source>
        <dbReference type="ARBA" id="ARBA00004651"/>
    </source>
</evidence>
<evidence type="ECO:0000256" key="7">
    <source>
        <dbReference type="ARBA" id="ARBA00023136"/>
    </source>
</evidence>
<feature type="transmembrane region" description="Helical" evidence="10">
    <location>
        <begin position="319"/>
        <end position="340"/>
    </location>
</feature>
<keyword evidence="8" id="KW-0675">Receptor</keyword>
<dbReference type="AlphaFoldDB" id="A0AAV8Y5Z6"/>
<dbReference type="GO" id="GO:0007165">
    <property type="term" value="P:signal transduction"/>
    <property type="evidence" value="ECO:0007669"/>
    <property type="project" value="UniProtKB-KW"/>
</dbReference>
<feature type="transmembrane region" description="Helical" evidence="10">
    <location>
        <begin position="207"/>
        <end position="231"/>
    </location>
</feature>
<evidence type="ECO:0000313" key="12">
    <source>
        <dbReference type="Proteomes" id="UP001162162"/>
    </source>
</evidence>
<protein>
    <recommendedName>
        <fullName evidence="13">Odorant receptor</fullName>
    </recommendedName>
</protein>
<dbReference type="Pfam" id="PF02949">
    <property type="entry name" value="7tm_6"/>
    <property type="match status" value="1"/>
</dbReference>
<name>A0AAV8Y5Z6_9CUCU</name>